<evidence type="ECO:0000313" key="1">
    <source>
        <dbReference type="EMBL" id="CAE6741795.1"/>
    </source>
</evidence>
<dbReference type="Proteomes" id="UP000675880">
    <property type="component" value="Unassembled WGS sequence"/>
</dbReference>
<organism evidence="1 2">
    <name type="scientific">Nitrospira defluvii</name>
    <dbReference type="NCBI Taxonomy" id="330214"/>
    <lineage>
        <taxon>Bacteria</taxon>
        <taxon>Pseudomonadati</taxon>
        <taxon>Nitrospirota</taxon>
        <taxon>Nitrospiria</taxon>
        <taxon>Nitrospirales</taxon>
        <taxon>Nitrospiraceae</taxon>
        <taxon>Nitrospira</taxon>
    </lineage>
</organism>
<dbReference type="EMBL" id="CAJNBJ010000007">
    <property type="protein sequence ID" value="CAE6741795.1"/>
    <property type="molecule type" value="Genomic_DNA"/>
</dbReference>
<proteinExistence type="predicted"/>
<keyword evidence="2" id="KW-1185">Reference proteome</keyword>
<protein>
    <submittedName>
        <fullName evidence="1">Uncharacterized protein</fullName>
    </submittedName>
</protein>
<name>A0ABM8RA52_9BACT</name>
<evidence type="ECO:0000313" key="2">
    <source>
        <dbReference type="Proteomes" id="UP000675880"/>
    </source>
</evidence>
<comment type="caution">
    <text evidence="1">The sequence shown here is derived from an EMBL/GenBank/DDBJ whole genome shotgun (WGS) entry which is preliminary data.</text>
</comment>
<accession>A0ABM8RA52</accession>
<sequence length="54" mass="5994">MNCLKCSGYMIIERVLDFYAKEAKWRCINCGATKDTLASLMKARNTSTASNPSS</sequence>
<dbReference type="RefSeq" id="WP_213042042.1">
    <property type="nucleotide sequence ID" value="NZ_CAJNBJ010000007.1"/>
</dbReference>
<reference evidence="1 2" key="1">
    <citation type="submission" date="2021-02" db="EMBL/GenBank/DDBJ databases">
        <authorList>
            <person name="Han P."/>
        </authorList>
    </citation>
    <scope>NUCLEOTIDE SEQUENCE [LARGE SCALE GENOMIC DNA]</scope>
    <source>
        <strain evidence="1">Candidatus Nitrospira sp. ZN2</strain>
    </source>
</reference>
<gene>
    <name evidence="1" type="ORF">NSPZN2_150012</name>
</gene>